<protein>
    <recommendedName>
        <fullName evidence="9">Dof zinc finger protein</fullName>
    </recommendedName>
</protein>
<comment type="function">
    <text evidence="9">Transcription factor that binds specifically to a 5'-AA[AG]G-3' consensus core sequence.</text>
</comment>
<evidence type="ECO:0000256" key="5">
    <source>
        <dbReference type="ARBA" id="ARBA00023125"/>
    </source>
</evidence>
<keyword evidence="1 9" id="KW-0479">Metal-binding</keyword>
<reference evidence="12 13" key="1">
    <citation type="journal article" date="2022" name="Nat. Plants">
        <title>Genomes of leafy and leafless Platanthera orchids illuminate the evolution of mycoheterotrophy.</title>
        <authorList>
            <person name="Li M.H."/>
            <person name="Liu K.W."/>
            <person name="Li Z."/>
            <person name="Lu H.C."/>
            <person name="Ye Q.L."/>
            <person name="Zhang D."/>
            <person name="Wang J.Y."/>
            <person name="Li Y.F."/>
            <person name="Zhong Z.M."/>
            <person name="Liu X."/>
            <person name="Yu X."/>
            <person name="Liu D.K."/>
            <person name="Tu X.D."/>
            <person name="Liu B."/>
            <person name="Hao Y."/>
            <person name="Liao X.Y."/>
            <person name="Jiang Y.T."/>
            <person name="Sun W.H."/>
            <person name="Chen J."/>
            <person name="Chen Y.Q."/>
            <person name="Ai Y."/>
            <person name="Zhai J.W."/>
            <person name="Wu S.S."/>
            <person name="Zhou Z."/>
            <person name="Hsiao Y.Y."/>
            <person name="Wu W.L."/>
            <person name="Chen Y.Y."/>
            <person name="Lin Y.F."/>
            <person name="Hsu J.L."/>
            <person name="Li C.Y."/>
            <person name="Wang Z.W."/>
            <person name="Zhao X."/>
            <person name="Zhong W.Y."/>
            <person name="Ma X.K."/>
            <person name="Ma L."/>
            <person name="Huang J."/>
            <person name="Chen G.Z."/>
            <person name="Huang M.Z."/>
            <person name="Huang L."/>
            <person name="Peng D.H."/>
            <person name="Luo Y.B."/>
            <person name="Zou S.Q."/>
            <person name="Chen S.P."/>
            <person name="Lan S."/>
            <person name="Tsai W.C."/>
            <person name="Van de Peer Y."/>
            <person name="Liu Z.J."/>
        </authorList>
    </citation>
    <scope>NUCLEOTIDE SEQUENCE [LARGE SCALE GENOMIC DNA]</scope>
    <source>
        <strain evidence="12">Lor288</strain>
    </source>
</reference>
<proteinExistence type="predicted"/>
<dbReference type="PANTHER" id="PTHR31992:SF344">
    <property type="entry name" value="DOF ZINC FINGER PROTEIN"/>
    <property type="match status" value="1"/>
</dbReference>
<sequence>MQQRSDALRLNCPRCDSSNTKFCYYNNYSFAQPRHFCKACKRYWTQGGSLRNVPVGGRCRQHKPNKKPQSAPMQRAPVRPPENYSLPIPAADLCSLIYGMPSTDSNKRLFPAFRLDAPLTGYEETCQSVIQTHLFDLHQSMAAGGFDDTSSSLINEGCLDLRKGRPLEEAMDTLSVSGASPIELSRLNWNQAEVSYGWPEYNFNKLNLPRLSGCHCLTIVRQRRRFLFYTVLPRRFTPRAAKVSTSQSNSPDKIMCRVEHANVESPSSIIPSTLSMKFSARERPSRALCGSDMFTERLWIPAPLAAISSPTWFLIVQPIPAMLFIYTDPLRFTFNHPSSGGDQDKSRL</sequence>
<evidence type="ECO:0000256" key="9">
    <source>
        <dbReference type="RuleBase" id="RU369094"/>
    </source>
</evidence>
<feature type="region of interest" description="Disordered" evidence="10">
    <location>
        <begin position="55"/>
        <end position="77"/>
    </location>
</feature>
<evidence type="ECO:0000313" key="13">
    <source>
        <dbReference type="Proteomes" id="UP001412067"/>
    </source>
</evidence>
<evidence type="ECO:0000313" key="12">
    <source>
        <dbReference type="EMBL" id="KAK8953164.1"/>
    </source>
</evidence>
<dbReference type="PANTHER" id="PTHR31992">
    <property type="entry name" value="DOF ZINC FINGER PROTEIN DOF1.4-RELATED"/>
    <property type="match status" value="1"/>
</dbReference>
<comment type="caution">
    <text evidence="12">The sequence shown here is derived from an EMBL/GenBank/DDBJ whole genome shotgun (WGS) entry which is preliminary data.</text>
</comment>
<dbReference type="Proteomes" id="UP001412067">
    <property type="component" value="Unassembled WGS sequence"/>
</dbReference>
<dbReference type="PROSITE" id="PS50884">
    <property type="entry name" value="ZF_DOF_2"/>
    <property type="match status" value="1"/>
</dbReference>
<keyword evidence="5 8" id="KW-0238">DNA-binding</keyword>
<evidence type="ECO:0000256" key="2">
    <source>
        <dbReference type="ARBA" id="ARBA00022771"/>
    </source>
</evidence>
<keyword evidence="2 8" id="KW-0863">Zinc-finger</keyword>
<evidence type="ECO:0000256" key="8">
    <source>
        <dbReference type="PROSITE-ProRule" id="PRU00071"/>
    </source>
</evidence>
<dbReference type="PROSITE" id="PS01361">
    <property type="entry name" value="ZF_DOF_1"/>
    <property type="match status" value="1"/>
</dbReference>
<dbReference type="Pfam" id="PF02701">
    <property type="entry name" value="Zn_ribbon_Dof"/>
    <property type="match status" value="1"/>
</dbReference>
<name>A0ABR2LXB2_9ASPA</name>
<keyword evidence="7 8" id="KW-0539">Nucleus</keyword>
<gene>
    <name evidence="12" type="primary">DOF5.7</name>
    <name evidence="12" type="ORF">KSP40_PGU005130</name>
</gene>
<evidence type="ECO:0000256" key="6">
    <source>
        <dbReference type="ARBA" id="ARBA00023163"/>
    </source>
</evidence>
<feature type="domain" description="Dof-type" evidence="11">
    <location>
        <begin position="10"/>
        <end position="64"/>
    </location>
</feature>
<comment type="subcellular location">
    <subcellularLocation>
        <location evidence="8 9">Nucleus</location>
    </subcellularLocation>
</comment>
<evidence type="ECO:0000256" key="4">
    <source>
        <dbReference type="ARBA" id="ARBA00023015"/>
    </source>
</evidence>
<keyword evidence="6 9" id="KW-0804">Transcription</keyword>
<evidence type="ECO:0000259" key="11">
    <source>
        <dbReference type="PROSITE" id="PS50884"/>
    </source>
</evidence>
<evidence type="ECO:0000256" key="10">
    <source>
        <dbReference type="SAM" id="MobiDB-lite"/>
    </source>
</evidence>
<dbReference type="InterPro" id="IPR045174">
    <property type="entry name" value="Dof"/>
</dbReference>
<dbReference type="InterPro" id="IPR003851">
    <property type="entry name" value="Znf_Dof"/>
</dbReference>
<keyword evidence="3 9" id="KW-0862">Zinc</keyword>
<evidence type="ECO:0000256" key="7">
    <source>
        <dbReference type="ARBA" id="ARBA00023242"/>
    </source>
</evidence>
<evidence type="ECO:0000256" key="1">
    <source>
        <dbReference type="ARBA" id="ARBA00022723"/>
    </source>
</evidence>
<keyword evidence="4 9" id="KW-0805">Transcription regulation</keyword>
<keyword evidence="13" id="KW-1185">Reference proteome</keyword>
<dbReference type="EMBL" id="JBBWWR010000014">
    <property type="protein sequence ID" value="KAK8953164.1"/>
    <property type="molecule type" value="Genomic_DNA"/>
</dbReference>
<evidence type="ECO:0000256" key="3">
    <source>
        <dbReference type="ARBA" id="ARBA00022833"/>
    </source>
</evidence>
<accession>A0ABR2LXB2</accession>
<organism evidence="12 13">
    <name type="scientific">Platanthera guangdongensis</name>
    <dbReference type="NCBI Taxonomy" id="2320717"/>
    <lineage>
        <taxon>Eukaryota</taxon>
        <taxon>Viridiplantae</taxon>
        <taxon>Streptophyta</taxon>
        <taxon>Embryophyta</taxon>
        <taxon>Tracheophyta</taxon>
        <taxon>Spermatophyta</taxon>
        <taxon>Magnoliopsida</taxon>
        <taxon>Liliopsida</taxon>
        <taxon>Asparagales</taxon>
        <taxon>Orchidaceae</taxon>
        <taxon>Orchidoideae</taxon>
        <taxon>Orchideae</taxon>
        <taxon>Orchidinae</taxon>
        <taxon>Platanthera</taxon>
    </lineage>
</organism>